<dbReference type="EMBL" id="CACVKT020001761">
    <property type="protein sequence ID" value="CAC5371454.1"/>
    <property type="molecule type" value="Genomic_DNA"/>
</dbReference>
<dbReference type="PANTHER" id="PTHR46569">
    <property type="entry name" value="E3 UBIQUITIN-PROTEIN LIGASE TRAIP"/>
    <property type="match status" value="1"/>
</dbReference>
<gene>
    <name evidence="6" type="ORF">MCOR_9907</name>
</gene>
<dbReference type="InterPro" id="IPR013083">
    <property type="entry name" value="Znf_RING/FYVE/PHD"/>
</dbReference>
<dbReference type="Proteomes" id="UP000507470">
    <property type="component" value="Unassembled WGS sequence"/>
</dbReference>
<dbReference type="CDD" id="cd16454">
    <property type="entry name" value="RING-H2_PA-TM-RING"/>
    <property type="match status" value="1"/>
</dbReference>
<dbReference type="SMART" id="SM00184">
    <property type="entry name" value="RING"/>
    <property type="match status" value="1"/>
</dbReference>
<sequence length="472" mass="54308">MHLNYATFYNNYSCRKPDYLFSDNSANFEQHNLHNRLCCALRMKAQCSICTDLFEDDNAISALPCGHTFHENCINQWLKNANTCPSCRVPVERGKVIKKLFFDKGDDEGIDESKLSNENNNLKAKLREKDREREKFDDEKQTLQSKIKNLEIEIKNQDVKIKEKQTTVSSMKKELQYFQAQQKSLEVERDECRKAKRKMIELQNVQILLTGCETDVQELLETRTNSDGSVKELAKYCAILKSEFEQLKTSRKTIKSEYEKFKREFISKDTKLKDTSKELSYLREVSKKSEEDLQKAEKQNDHLQKKVSKLQNLLKSPRVNGNDSFIETVTQASPMISTPVLTNFSHNIISDTPEIVKPSPNTQLRHHCQENNIKVMKITSASSQPPAKKQKCDDVNTLGNLNIFKKKSGLGDMKSAIRKGYDGLGGHMTFTERQMKPKLAMKKSVSRTVDIRKGKMARVPKLPSLDNFITIE</sequence>
<keyword evidence="7" id="KW-1185">Reference proteome</keyword>
<dbReference type="GO" id="GO:0005634">
    <property type="term" value="C:nucleus"/>
    <property type="evidence" value="ECO:0007669"/>
    <property type="project" value="TreeGrafter"/>
</dbReference>
<protein>
    <submittedName>
        <fullName evidence="6">TRAIP</fullName>
        <ecNumber evidence="6">2.3.2.27</ecNumber>
    </submittedName>
</protein>
<evidence type="ECO:0000256" key="4">
    <source>
        <dbReference type="SAM" id="Coils"/>
    </source>
</evidence>
<dbReference type="SUPFAM" id="SSF57850">
    <property type="entry name" value="RING/U-box"/>
    <property type="match status" value="1"/>
</dbReference>
<dbReference type="InterPro" id="IPR052639">
    <property type="entry name" value="TRAIP_ubiq-protein_ligase"/>
</dbReference>
<organism evidence="6 7">
    <name type="scientific">Mytilus coruscus</name>
    <name type="common">Sea mussel</name>
    <dbReference type="NCBI Taxonomy" id="42192"/>
    <lineage>
        <taxon>Eukaryota</taxon>
        <taxon>Metazoa</taxon>
        <taxon>Spiralia</taxon>
        <taxon>Lophotrochozoa</taxon>
        <taxon>Mollusca</taxon>
        <taxon>Bivalvia</taxon>
        <taxon>Autobranchia</taxon>
        <taxon>Pteriomorphia</taxon>
        <taxon>Mytilida</taxon>
        <taxon>Mytiloidea</taxon>
        <taxon>Mytilidae</taxon>
        <taxon>Mytilinae</taxon>
        <taxon>Mytilus</taxon>
    </lineage>
</organism>
<evidence type="ECO:0000256" key="3">
    <source>
        <dbReference type="PROSITE-ProRule" id="PRU00175"/>
    </source>
</evidence>
<dbReference type="PROSITE" id="PS50089">
    <property type="entry name" value="ZF_RING_2"/>
    <property type="match status" value="1"/>
</dbReference>
<evidence type="ECO:0000313" key="6">
    <source>
        <dbReference type="EMBL" id="CAC5371454.1"/>
    </source>
</evidence>
<evidence type="ECO:0000313" key="7">
    <source>
        <dbReference type="Proteomes" id="UP000507470"/>
    </source>
</evidence>
<dbReference type="GO" id="GO:0090734">
    <property type="term" value="C:site of DNA damage"/>
    <property type="evidence" value="ECO:0007669"/>
    <property type="project" value="TreeGrafter"/>
</dbReference>
<keyword evidence="6" id="KW-0012">Acyltransferase</keyword>
<keyword evidence="1 3" id="KW-0863">Zinc-finger</keyword>
<dbReference type="EC" id="2.3.2.27" evidence="6"/>
<dbReference type="PANTHER" id="PTHR46569:SF1">
    <property type="entry name" value="E3 UBIQUITIN-PROTEIN LIGASE RFWD3-RELATED"/>
    <property type="match status" value="1"/>
</dbReference>
<evidence type="ECO:0000256" key="1">
    <source>
        <dbReference type="ARBA" id="ARBA00022771"/>
    </source>
</evidence>
<dbReference type="GO" id="GO:0008270">
    <property type="term" value="F:zinc ion binding"/>
    <property type="evidence" value="ECO:0007669"/>
    <property type="project" value="UniProtKB-KW"/>
</dbReference>
<dbReference type="GO" id="GO:0031297">
    <property type="term" value="P:replication fork processing"/>
    <property type="evidence" value="ECO:0007669"/>
    <property type="project" value="TreeGrafter"/>
</dbReference>
<accession>A0A6J8AT09</accession>
<reference evidence="6 7" key="1">
    <citation type="submission" date="2020-06" db="EMBL/GenBank/DDBJ databases">
        <authorList>
            <person name="Li R."/>
            <person name="Bekaert M."/>
        </authorList>
    </citation>
    <scope>NUCLEOTIDE SEQUENCE [LARGE SCALE GENOMIC DNA]</scope>
    <source>
        <strain evidence="7">wild</strain>
    </source>
</reference>
<keyword evidence="1 3" id="KW-0479">Metal-binding</keyword>
<dbReference type="AlphaFoldDB" id="A0A6J8AT09"/>
<dbReference type="GO" id="GO:0061630">
    <property type="term" value="F:ubiquitin protein ligase activity"/>
    <property type="evidence" value="ECO:0007669"/>
    <property type="project" value="UniProtKB-EC"/>
</dbReference>
<dbReference type="GO" id="GO:0016567">
    <property type="term" value="P:protein ubiquitination"/>
    <property type="evidence" value="ECO:0007669"/>
    <property type="project" value="TreeGrafter"/>
</dbReference>
<feature type="domain" description="RING-type" evidence="5">
    <location>
        <begin position="47"/>
        <end position="88"/>
    </location>
</feature>
<dbReference type="OrthoDB" id="8062037at2759"/>
<evidence type="ECO:0000259" key="5">
    <source>
        <dbReference type="PROSITE" id="PS50089"/>
    </source>
</evidence>
<dbReference type="Pfam" id="PF13639">
    <property type="entry name" value="zf-RING_2"/>
    <property type="match status" value="1"/>
</dbReference>
<evidence type="ECO:0000256" key="2">
    <source>
        <dbReference type="ARBA" id="ARBA00022833"/>
    </source>
</evidence>
<keyword evidence="6" id="KW-0808">Transferase</keyword>
<proteinExistence type="predicted"/>
<keyword evidence="4" id="KW-0175">Coiled coil</keyword>
<dbReference type="InterPro" id="IPR001841">
    <property type="entry name" value="Znf_RING"/>
</dbReference>
<feature type="coiled-coil region" evidence="4">
    <location>
        <begin position="244"/>
        <end position="313"/>
    </location>
</feature>
<feature type="coiled-coil region" evidence="4">
    <location>
        <begin position="112"/>
        <end position="205"/>
    </location>
</feature>
<keyword evidence="2" id="KW-0862">Zinc</keyword>
<dbReference type="Gene3D" id="3.30.40.10">
    <property type="entry name" value="Zinc/RING finger domain, C3HC4 (zinc finger)"/>
    <property type="match status" value="1"/>
</dbReference>
<name>A0A6J8AT09_MYTCO</name>